<evidence type="ECO:0000313" key="12">
    <source>
        <dbReference type="EMBL" id="MDL0433213.1"/>
    </source>
</evidence>
<keyword evidence="4 9" id="KW-0444">Lipid biosynthesis</keyword>
<evidence type="ECO:0000256" key="7">
    <source>
        <dbReference type="ARBA" id="ARBA00023160"/>
    </source>
</evidence>
<comment type="pathway">
    <text evidence="2 9">Lipid metabolism; fatty acid biosynthesis.</text>
</comment>
<comment type="function">
    <text evidence="1 9">This protein is a component of the acetyl coenzyme A carboxylase complex; first, biotin carboxylase catalyzes the carboxylation of the carrier protein and then the transcarboxylase transfers the carboxyl group to form malonyl-CoA.</text>
</comment>
<dbReference type="CDD" id="cd06850">
    <property type="entry name" value="biotinyl_domain"/>
    <property type="match status" value="1"/>
</dbReference>
<dbReference type="PANTHER" id="PTHR45266">
    <property type="entry name" value="OXALOACETATE DECARBOXYLASE ALPHA CHAIN"/>
    <property type="match status" value="1"/>
</dbReference>
<evidence type="ECO:0000256" key="9">
    <source>
        <dbReference type="RuleBase" id="RU364072"/>
    </source>
</evidence>
<dbReference type="PRINTS" id="PR01071">
    <property type="entry name" value="ACOABIOTINCC"/>
</dbReference>
<dbReference type="Proteomes" id="UP001227964">
    <property type="component" value="Unassembled WGS sequence"/>
</dbReference>
<protein>
    <recommendedName>
        <fullName evidence="3 9">Biotin carboxyl carrier protein of acetyl-CoA carboxylase</fullName>
    </recommendedName>
</protein>
<evidence type="ECO:0000256" key="5">
    <source>
        <dbReference type="ARBA" id="ARBA00022832"/>
    </source>
</evidence>
<dbReference type="PROSITE" id="PS00188">
    <property type="entry name" value="BIOTIN"/>
    <property type="match status" value="1"/>
</dbReference>
<evidence type="ECO:0000256" key="4">
    <source>
        <dbReference type="ARBA" id="ARBA00022516"/>
    </source>
</evidence>
<organism evidence="12 13">
    <name type="scientific">Marinobacter azerbaijanicus</name>
    <dbReference type="NCBI Taxonomy" id="3050455"/>
    <lineage>
        <taxon>Bacteria</taxon>
        <taxon>Pseudomonadati</taxon>
        <taxon>Pseudomonadota</taxon>
        <taxon>Gammaproteobacteria</taxon>
        <taxon>Pseudomonadales</taxon>
        <taxon>Marinobacteraceae</taxon>
        <taxon>Marinobacter</taxon>
    </lineage>
</organism>
<dbReference type="NCBIfam" id="TIGR00531">
    <property type="entry name" value="BCCP"/>
    <property type="match status" value="1"/>
</dbReference>
<evidence type="ECO:0000256" key="2">
    <source>
        <dbReference type="ARBA" id="ARBA00005194"/>
    </source>
</evidence>
<dbReference type="Gene3D" id="2.40.50.100">
    <property type="match status" value="1"/>
</dbReference>
<evidence type="ECO:0000313" key="13">
    <source>
        <dbReference type="Proteomes" id="UP001227964"/>
    </source>
</evidence>
<comment type="caution">
    <text evidence="12">The sequence shown here is derived from an EMBL/GenBank/DDBJ whole genome shotgun (WGS) entry which is preliminary data.</text>
</comment>
<evidence type="ECO:0000259" key="11">
    <source>
        <dbReference type="PROSITE" id="PS50968"/>
    </source>
</evidence>
<name>A0ABT7IHQ5_9GAMM</name>
<keyword evidence="13" id="KW-1185">Reference proteome</keyword>
<accession>A0ABT7IHQ5</accession>
<dbReference type="RefSeq" id="WP_285392819.1">
    <property type="nucleotide sequence ID" value="NZ_JASSVS010000012.1"/>
</dbReference>
<feature type="region of interest" description="Disordered" evidence="10">
    <location>
        <begin position="52"/>
        <end position="86"/>
    </location>
</feature>
<gene>
    <name evidence="12" type="primary">accB</name>
    <name evidence="12" type="ORF">QPM17_18900</name>
</gene>
<evidence type="ECO:0000256" key="10">
    <source>
        <dbReference type="SAM" id="MobiDB-lite"/>
    </source>
</evidence>
<dbReference type="EMBL" id="JASSVS010000012">
    <property type="protein sequence ID" value="MDL0433213.1"/>
    <property type="molecule type" value="Genomic_DNA"/>
</dbReference>
<feature type="compositionally biased region" description="Low complexity" evidence="10">
    <location>
        <begin position="52"/>
        <end position="65"/>
    </location>
</feature>
<keyword evidence="6 9" id="KW-0443">Lipid metabolism</keyword>
<dbReference type="InterPro" id="IPR050709">
    <property type="entry name" value="Biotin_Carboxyl_Carrier/Decarb"/>
</dbReference>
<evidence type="ECO:0000256" key="6">
    <source>
        <dbReference type="ARBA" id="ARBA00023098"/>
    </source>
</evidence>
<sequence>MTLSEKDVLHILRLVEESSFDSLQLEYGDTKIAVSKSGNFLPQVAQAPAPVAADAPVAPTPAVQQNTEKQDQSPAPGNVAPQPQASAAATASSSLVAVEAPVVGVFYAAPEPGAEPFVQVGSEVDADTTVGLVEVMKVFNGVSAGLKGRIVEICVEDSQLVEYGQPLFMVEPDGGAG</sequence>
<keyword evidence="5 9" id="KW-0276">Fatty acid metabolism</keyword>
<dbReference type="InterPro" id="IPR000089">
    <property type="entry name" value="Biotin_lipoyl"/>
</dbReference>
<evidence type="ECO:0000256" key="8">
    <source>
        <dbReference type="ARBA" id="ARBA00023267"/>
    </source>
</evidence>
<evidence type="ECO:0000256" key="3">
    <source>
        <dbReference type="ARBA" id="ARBA00017562"/>
    </source>
</evidence>
<dbReference type="GO" id="GO:0003989">
    <property type="term" value="F:acetyl-CoA carboxylase activity"/>
    <property type="evidence" value="ECO:0007669"/>
    <property type="project" value="UniProtKB-EC"/>
</dbReference>
<dbReference type="PROSITE" id="PS50968">
    <property type="entry name" value="BIOTINYL_LIPOYL"/>
    <property type="match status" value="1"/>
</dbReference>
<dbReference type="InterPro" id="IPR001249">
    <property type="entry name" value="AcCoA_biotinCC"/>
</dbReference>
<dbReference type="Pfam" id="PF00364">
    <property type="entry name" value="Biotin_lipoyl"/>
    <property type="match status" value="1"/>
</dbReference>
<dbReference type="InterPro" id="IPR011053">
    <property type="entry name" value="Single_hybrid_motif"/>
</dbReference>
<reference evidence="12 13" key="1">
    <citation type="submission" date="2023-06" db="EMBL/GenBank/DDBJ databases">
        <title>Marinobacter azerbaijanicus a moderately halophilic, isolated from Urmia Lake in Azerbaijan region of Iran.</title>
        <authorList>
            <person name="Sanchez-Porro C."/>
            <person name="Aghdam E.M."/>
            <person name="Saheb S.M."/>
            <person name="Tarhriz V."/>
            <person name="Kazemi E."/>
            <person name="Ammozegar M.A."/>
            <person name="Ventosa A."/>
            <person name="Hejazi M.S."/>
        </authorList>
    </citation>
    <scope>NUCLEOTIDE SEQUENCE [LARGE SCALE GENOMIC DNA]</scope>
    <source>
        <strain evidence="12 13">TBZ242</strain>
    </source>
</reference>
<dbReference type="SUPFAM" id="SSF51230">
    <property type="entry name" value="Single hybrid motif"/>
    <property type="match status" value="1"/>
</dbReference>
<dbReference type="InterPro" id="IPR001882">
    <property type="entry name" value="Biotin_BS"/>
</dbReference>
<keyword evidence="7 9" id="KW-0275">Fatty acid biosynthesis</keyword>
<proteinExistence type="predicted"/>
<feature type="domain" description="Lipoyl-binding" evidence="11">
    <location>
        <begin position="95"/>
        <end position="171"/>
    </location>
</feature>
<keyword evidence="8 9" id="KW-0092">Biotin</keyword>
<keyword evidence="12" id="KW-0436">Ligase</keyword>
<dbReference type="PANTHER" id="PTHR45266:SF3">
    <property type="entry name" value="OXALOACETATE DECARBOXYLASE ALPHA CHAIN"/>
    <property type="match status" value="1"/>
</dbReference>
<evidence type="ECO:0000256" key="1">
    <source>
        <dbReference type="ARBA" id="ARBA00003761"/>
    </source>
</evidence>